<geneLocation type="plasmid" evidence="1 2">
    <name>unnamed1</name>
</geneLocation>
<dbReference type="RefSeq" id="WP_274338650.1">
    <property type="nucleotide sequence ID" value="NZ_CP118109.1"/>
</dbReference>
<evidence type="ECO:0000313" key="1">
    <source>
        <dbReference type="EMBL" id="WDI05028.1"/>
    </source>
</evidence>
<dbReference type="Proteomes" id="UP001221519">
    <property type="component" value="Plasmid unnamed1"/>
</dbReference>
<evidence type="ECO:0000313" key="2">
    <source>
        <dbReference type="Proteomes" id="UP001221519"/>
    </source>
</evidence>
<gene>
    <name evidence="1" type="ORF">PUW25_26020</name>
</gene>
<accession>A0ABY7XGW2</accession>
<reference evidence="1 2" key="1">
    <citation type="submission" date="2023-02" db="EMBL/GenBank/DDBJ databases">
        <title>Pathogen: clinical or host-associated sample.</title>
        <authorList>
            <person name="Hergert J."/>
            <person name="Casey R."/>
            <person name="Wagner J."/>
            <person name="Young E.L."/>
            <person name="Oakeson K.F."/>
        </authorList>
    </citation>
    <scope>NUCLEOTIDE SEQUENCE [LARGE SCALE GENOMIC DNA]</scope>
    <source>
        <strain evidence="1 2">2022CK-00829</strain>
        <plasmid evidence="1 2">unnamed1</plasmid>
    </source>
</reference>
<proteinExistence type="predicted"/>
<name>A0ABY7XGW2_9BACL</name>
<dbReference type="EMBL" id="CP118109">
    <property type="protein sequence ID" value="WDI05028.1"/>
    <property type="molecule type" value="Genomic_DNA"/>
</dbReference>
<sequence>MNKPLPQFDSLDEAVKYYEKYGELIYFGRSGLNYEYCVYNYRVRDGRLLRMNIYNDGRVELRE</sequence>
<protein>
    <submittedName>
        <fullName evidence="1">Uncharacterized protein</fullName>
    </submittedName>
</protein>
<keyword evidence="2" id="KW-1185">Reference proteome</keyword>
<keyword evidence="1" id="KW-0614">Plasmid</keyword>
<organism evidence="1 2">
    <name type="scientific">Paenibacillus urinalis</name>
    <dbReference type="NCBI Taxonomy" id="521520"/>
    <lineage>
        <taxon>Bacteria</taxon>
        <taxon>Bacillati</taxon>
        <taxon>Bacillota</taxon>
        <taxon>Bacilli</taxon>
        <taxon>Bacillales</taxon>
        <taxon>Paenibacillaceae</taxon>
        <taxon>Paenibacillus</taxon>
    </lineage>
</organism>